<evidence type="ECO:0000313" key="1">
    <source>
        <dbReference type="EMBL" id="CCI46587.1"/>
    </source>
</evidence>
<gene>
    <name evidence="1" type="ORF">BN9_075300</name>
</gene>
<dbReference type="Proteomes" id="UP000053237">
    <property type="component" value="Unassembled WGS sequence"/>
</dbReference>
<dbReference type="AlphaFoldDB" id="A0A024GJ87"/>
<dbReference type="InParanoid" id="A0A024GJ87"/>
<dbReference type="EMBL" id="CAIX01000133">
    <property type="protein sequence ID" value="CCI46587.1"/>
    <property type="molecule type" value="Genomic_DNA"/>
</dbReference>
<organism evidence="1 2">
    <name type="scientific">Albugo candida</name>
    <dbReference type="NCBI Taxonomy" id="65357"/>
    <lineage>
        <taxon>Eukaryota</taxon>
        <taxon>Sar</taxon>
        <taxon>Stramenopiles</taxon>
        <taxon>Oomycota</taxon>
        <taxon>Peronosporomycetes</taxon>
        <taxon>Albuginales</taxon>
        <taxon>Albuginaceae</taxon>
        <taxon>Albugo</taxon>
    </lineage>
</organism>
<protein>
    <submittedName>
        <fullName evidence="1">Uncharacterized protein</fullName>
    </submittedName>
</protein>
<sequence>MIRLPRVLFFLPSTSPSFVSIPTNRHNFLQRNHSSTRLGLVPILALHPVLPTRTRCNYIPCDHFLLKQMTKCATSSSNIFAQFLHTLILLLRDHHHPIRHQFCRQLKHNRHIAMYLDHIHQYLRIQHTVFNSIIPHVLPPLIPVLIA</sequence>
<accession>A0A024GJ87</accession>
<keyword evidence="2" id="KW-1185">Reference proteome</keyword>
<reference evidence="1 2" key="1">
    <citation type="submission" date="2012-05" db="EMBL/GenBank/DDBJ databases">
        <title>Recombination and specialization in a pathogen metapopulation.</title>
        <authorList>
            <person name="Gardiner A."/>
            <person name="Kemen E."/>
            <person name="Schultz-Larsen T."/>
            <person name="MacLean D."/>
            <person name="Van Oosterhout C."/>
            <person name="Jones J.D.G."/>
        </authorList>
    </citation>
    <scope>NUCLEOTIDE SEQUENCE [LARGE SCALE GENOMIC DNA]</scope>
    <source>
        <strain evidence="1 2">Ac Nc2</strain>
    </source>
</reference>
<proteinExistence type="predicted"/>
<name>A0A024GJ87_9STRA</name>
<comment type="caution">
    <text evidence="1">The sequence shown here is derived from an EMBL/GenBank/DDBJ whole genome shotgun (WGS) entry which is preliminary data.</text>
</comment>
<evidence type="ECO:0000313" key="2">
    <source>
        <dbReference type="Proteomes" id="UP000053237"/>
    </source>
</evidence>